<proteinExistence type="predicted"/>
<protein>
    <submittedName>
        <fullName evidence="2">Uncharacterized protein</fullName>
    </submittedName>
</protein>
<reference evidence="2 3" key="1">
    <citation type="journal article" date="2019" name="Commun. Biol.">
        <title>The bagworm genome reveals a unique fibroin gene that provides high tensile strength.</title>
        <authorList>
            <person name="Kono N."/>
            <person name="Nakamura H."/>
            <person name="Ohtoshi R."/>
            <person name="Tomita M."/>
            <person name="Numata K."/>
            <person name="Arakawa K."/>
        </authorList>
    </citation>
    <scope>NUCLEOTIDE SEQUENCE [LARGE SCALE GENOMIC DNA]</scope>
</reference>
<feature type="chain" id="PRO_5020030862" evidence="1">
    <location>
        <begin position="20"/>
        <end position="187"/>
    </location>
</feature>
<evidence type="ECO:0000313" key="2">
    <source>
        <dbReference type="EMBL" id="GBP25098.1"/>
    </source>
</evidence>
<evidence type="ECO:0000256" key="1">
    <source>
        <dbReference type="SAM" id="SignalP"/>
    </source>
</evidence>
<dbReference type="EMBL" id="BGZK01000169">
    <property type="protein sequence ID" value="GBP25098.1"/>
    <property type="molecule type" value="Genomic_DNA"/>
</dbReference>
<gene>
    <name evidence="2" type="ORF">EVAR_19578_1</name>
</gene>
<accession>A0A4C1UFC5</accession>
<organism evidence="2 3">
    <name type="scientific">Eumeta variegata</name>
    <name type="common">Bagworm moth</name>
    <name type="synonym">Eumeta japonica</name>
    <dbReference type="NCBI Taxonomy" id="151549"/>
    <lineage>
        <taxon>Eukaryota</taxon>
        <taxon>Metazoa</taxon>
        <taxon>Ecdysozoa</taxon>
        <taxon>Arthropoda</taxon>
        <taxon>Hexapoda</taxon>
        <taxon>Insecta</taxon>
        <taxon>Pterygota</taxon>
        <taxon>Neoptera</taxon>
        <taxon>Endopterygota</taxon>
        <taxon>Lepidoptera</taxon>
        <taxon>Glossata</taxon>
        <taxon>Ditrysia</taxon>
        <taxon>Tineoidea</taxon>
        <taxon>Psychidae</taxon>
        <taxon>Oiketicinae</taxon>
        <taxon>Eumeta</taxon>
    </lineage>
</organism>
<sequence>MNAGGCDLALFVYLVGCVALYPCRCGMAFGNVISVPPLLFDPTRRARRPLSGKLRHNPDAQDYLYSCPCLGCFFRSNPARFTITYIDKLSNEKYCDTPLEQILMFHTPLFELVKQSPVYTTENRTRVSYVADGLVSPWTIMLRLGVTYEKGVTLGNVTMSHRTRERPAECLASLSHSTMIGLPRAQH</sequence>
<evidence type="ECO:0000313" key="3">
    <source>
        <dbReference type="Proteomes" id="UP000299102"/>
    </source>
</evidence>
<keyword evidence="3" id="KW-1185">Reference proteome</keyword>
<dbReference type="AlphaFoldDB" id="A0A4C1UFC5"/>
<name>A0A4C1UFC5_EUMVA</name>
<keyword evidence="1" id="KW-0732">Signal</keyword>
<dbReference type="Proteomes" id="UP000299102">
    <property type="component" value="Unassembled WGS sequence"/>
</dbReference>
<feature type="signal peptide" evidence="1">
    <location>
        <begin position="1"/>
        <end position="19"/>
    </location>
</feature>
<comment type="caution">
    <text evidence="2">The sequence shown here is derived from an EMBL/GenBank/DDBJ whole genome shotgun (WGS) entry which is preliminary data.</text>
</comment>